<reference evidence="3 4" key="1">
    <citation type="submission" date="2023-07" db="EMBL/GenBank/DDBJ databases">
        <title>Comparative genomics of wheat-associated soil bacteria to identify genetic determinants of phenazine resistance.</title>
        <authorList>
            <person name="Mouncey N."/>
        </authorList>
    </citation>
    <scope>NUCLEOTIDE SEQUENCE [LARGE SCALE GENOMIC DNA]</scope>
    <source>
        <strain evidence="3 4">W4I11</strain>
    </source>
</reference>
<feature type="signal peptide" evidence="2">
    <location>
        <begin position="1"/>
        <end position="20"/>
    </location>
</feature>
<gene>
    <name evidence="3" type="ORF">QFZ34_004668</name>
</gene>
<keyword evidence="1" id="KW-0472">Membrane</keyword>
<feature type="chain" id="PRO_5047454028" evidence="2">
    <location>
        <begin position="21"/>
        <end position="93"/>
    </location>
</feature>
<evidence type="ECO:0000256" key="2">
    <source>
        <dbReference type="SAM" id="SignalP"/>
    </source>
</evidence>
<dbReference type="EMBL" id="JAUSZT010000003">
    <property type="protein sequence ID" value="MDQ0999486.1"/>
    <property type="molecule type" value="Genomic_DNA"/>
</dbReference>
<sequence length="93" mass="9805">MNSVATASITSAIGVAPAVAAAGNTSVAAIVIQFFSVLVALLDCGKRYDENKNTSKKIKLNISRHASLRFAVQTKGSKLRGFAQTNSFEAMTK</sequence>
<evidence type="ECO:0000256" key="1">
    <source>
        <dbReference type="SAM" id="Phobius"/>
    </source>
</evidence>
<keyword evidence="4" id="KW-1185">Reference proteome</keyword>
<accession>A0ABU0SG83</accession>
<evidence type="ECO:0000313" key="3">
    <source>
        <dbReference type="EMBL" id="MDQ0999486.1"/>
    </source>
</evidence>
<dbReference type="RefSeq" id="WP_307285842.1">
    <property type="nucleotide sequence ID" value="NZ_JAUSZT010000003.1"/>
</dbReference>
<keyword evidence="2" id="KW-0732">Signal</keyword>
<keyword evidence="1" id="KW-0812">Transmembrane</keyword>
<dbReference type="Proteomes" id="UP001237780">
    <property type="component" value="Unassembled WGS sequence"/>
</dbReference>
<organism evidence="3 4">
    <name type="scientific">Phyllobacterium ifriqiyense</name>
    <dbReference type="NCBI Taxonomy" id="314238"/>
    <lineage>
        <taxon>Bacteria</taxon>
        <taxon>Pseudomonadati</taxon>
        <taxon>Pseudomonadota</taxon>
        <taxon>Alphaproteobacteria</taxon>
        <taxon>Hyphomicrobiales</taxon>
        <taxon>Phyllobacteriaceae</taxon>
        <taxon>Phyllobacterium</taxon>
    </lineage>
</organism>
<name>A0ABU0SG83_9HYPH</name>
<keyword evidence="1" id="KW-1133">Transmembrane helix</keyword>
<protein>
    <submittedName>
        <fullName evidence="3">Uncharacterized protein</fullName>
    </submittedName>
</protein>
<evidence type="ECO:0000313" key="4">
    <source>
        <dbReference type="Proteomes" id="UP001237780"/>
    </source>
</evidence>
<feature type="transmembrane region" description="Helical" evidence="1">
    <location>
        <begin position="30"/>
        <end position="48"/>
    </location>
</feature>
<proteinExistence type="predicted"/>
<comment type="caution">
    <text evidence="3">The sequence shown here is derived from an EMBL/GenBank/DDBJ whole genome shotgun (WGS) entry which is preliminary data.</text>
</comment>